<gene>
    <name evidence="4" type="ordered locus">SAR116_1803</name>
</gene>
<dbReference type="AlphaFoldDB" id="D5BMK3"/>
<dbReference type="Gene3D" id="3.30.2020.30">
    <property type="match status" value="1"/>
</dbReference>
<keyword evidence="5" id="KW-1185">Reference proteome</keyword>
<evidence type="ECO:0000256" key="1">
    <source>
        <dbReference type="ARBA" id="ARBA00022723"/>
    </source>
</evidence>
<dbReference type="InterPro" id="IPR010376">
    <property type="entry name" value="GBBH-like_N"/>
</dbReference>
<feature type="domain" description="Gamma-butyrobetaine hydroxylase-like N-terminal" evidence="3">
    <location>
        <begin position="17"/>
        <end position="100"/>
    </location>
</feature>
<evidence type="ECO:0000259" key="3">
    <source>
        <dbReference type="Pfam" id="PF06155"/>
    </source>
</evidence>
<proteinExistence type="predicted"/>
<reference evidence="4 5" key="1">
    <citation type="journal article" date="2010" name="J. Bacteriol.">
        <title>Complete genome sequence of "Candidatus Puniceispirillum marinum" IMCC1322, a representative of the SAR116 clade in the Alphaproteobacteria.</title>
        <authorList>
            <person name="Oh H.M."/>
            <person name="Kwon K.K."/>
            <person name="Kang I."/>
            <person name="Kang S.G."/>
            <person name="Lee J.H."/>
            <person name="Kim S.J."/>
            <person name="Cho J.C."/>
        </authorList>
    </citation>
    <scope>NUCLEOTIDE SEQUENCE [LARGE SCALE GENOMIC DNA]</scope>
    <source>
        <strain evidence="4 5">IMCC1322</strain>
    </source>
</reference>
<dbReference type="GO" id="GO:0046872">
    <property type="term" value="F:metal ion binding"/>
    <property type="evidence" value="ECO:0007669"/>
    <property type="project" value="UniProtKB-KW"/>
</dbReference>
<dbReference type="PANTHER" id="PTHR35303:SF5">
    <property type="entry name" value="OS02G0197800 PROTEIN"/>
    <property type="match status" value="1"/>
</dbReference>
<keyword evidence="2" id="KW-0408">Iron</keyword>
<evidence type="ECO:0000256" key="2">
    <source>
        <dbReference type="ARBA" id="ARBA00023004"/>
    </source>
</evidence>
<keyword evidence="1" id="KW-0479">Metal-binding</keyword>
<dbReference type="InterPro" id="IPR038492">
    <property type="entry name" value="GBBH-like_N_sf"/>
</dbReference>
<accession>D5BMK3</accession>
<dbReference type="KEGG" id="apb:SAR116_1803"/>
<protein>
    <recommendedName>
        <fullName evidence="3">Gamma-butyrobetaine hydroxylase-like N-terminal domain-containing protein</fullName>
    </recommendedName>
</protein>
<dbReference type="PANTHER" id="PTHR35303">
    <property type="entry name" value="OS02G0197800 PROTEIN"/>
    <property type="match status" value="1"/>
</dbReference>
<evidence type="ECO:0000313" key="5">
    <source>
        <dbReference type="Proteomes" id="UP000007460"/>
    </source>
</evidence>
<dbReference type="EMBL" id="CP001751">
    <property type="protein sequence ID" value="ADE40046.1"/>
    <property type="molecule type" value="Genomic_DNA"/>
</dbReference>
<evidence type="ECO:0000313" key="4">
    <source>
        <dbReference type="EMBL" id="ADE40046.1"/>
    </source>
</evidence>
<dbReference type="Proteomes" id="UP000007460">
    <property type="component" value="Chromosome"/>
</dbReference>
<sequence length="125" mass="13829">MDNVMTAPTSFPLPQEIRLSPTKDMLTISFDTGDLVTLPAELLRVESPSAEVQGHAPDQKKTPAGKANVRIKDIEPVGNYAVRLAFDDGHNTGLFSWALLFDYGMRKDELMQAYEARLAAEGLHR</sequence>
<dbReference type="HOGENOM" id="CLU_117841_0_1_5"/>
<name>D5BMK3_PUNMI</name>
<dbReference type="Pfam" id="PF06155">
    <property type="entry name" value="GBBH-like_N"/>
    <property type="match status" value="1"/>
</dbReference>
<dbReference type="STRING" id="488538.SAR116_1803"/>
<organism evidence="4 5">
    <name type="scientific">Puniceispirillum marinum (strain IMCC1322)</name>
    <dbReference type="NCBI Taxonomy" id="488538"/>
    <lineage>
        <taxon>Bacteria</taxon>
        <taxon>Pseudomonadati</taxon>
        <taxon>Pseudomonadota</taxon>
        <taxon>Alphaproteobacteria</taxon>
        <taxon>Candidatus Puniceispirillales</taxon>
        <taxon>Candidatus Puniceispirillaceae</taxon>
        <taxon>Candidatus Puniceispirillum</taxon>
    </lineage>
</organism>
<dbReference type="eggNOG" id="COG3536">
    <property type="taxonomic scope" value="Bacteria"/>
</dbReference>